<dbReference type="InterPro" id="IPR036097">
    <property type="entry name" value="HisK_dim/P_sf"/>
</dbReference>
<evidence type="ECO:0000256" key="6">
    <source>
        <dbReference type="SAM" id="Phobius"/>
    </source>
</evidence>
<name>A0A1I6LMK5_9SPHN</name>
<dbReference type="SUPFAM" id="SSF47384">
    <property type="entry name" value="Homodimeric domain of signal transducing histidine kinase"/>
    <property type="match status" value="1"/>
</dbReference>
<dbReference type="RefSeq" id="WP_341350600.1">
    <property type="nucleotide sequence ID" value="NZ_FOZG01000002.1"/>
</dbReference>
<dbReference type="SMART" id="SM00388">
    <property type="entry name" value="HisKA"/>
    <property type="match status" value="1"/>
</dbReference>
<organism evidence="8 9">
    <name type="scientific">Sphingomonas jatrophae</name>
    <dbReference type="NCBI Taxonomy" id="1166337"/>
    <lineage>
        <taxon>Bacteria</taxon>
        <taxon>Pseudomonadati</taxon>
        <taxon>Pseudomonadota</taxon>
        <taxon>Alphaproteobacteria</taxon>
        <taxon>Sphingomonadales</taxon>
        <taxon>Sphingomonadaceae</taxon>
        <taxon>Sphingomonas</taxon>
    </lineage>
</organism>
<keyword evidence="9" id="KW-1185">Reference proteome</keyword>
<dbReference type="GO" id="GO:0030295">
    <property type="term" value="F:protein kinase activator activity"/>
    <property type="evidence" value="ECO:0007669"/>
    <property type="project" value="TreeGrafter"/>
</dbReference>
<feature type="transmembrane region" description="Helical" evidence="6">
    <location>
        <begin position="191"/>
        <end position="214"/>
    </location>
</feature>
<dbReference type="Pfam" id="PF00512">
    <property type="entry name" value="HisKA"/>
    <property type="match status" value="1"/>
</dbReference>
<dbReference type="CDD" id="cd00082">
    <property type="entry name" value="HisKA"/>
    <property type="match status" value="1"/>
</dbReference>
<evidence type="ECO:0000256" key="1">
    <source>
        <dbReference type="ARBA" id="ARBA00000085"/>
    </source>
</evidence>
<reference evidence="8 9" key="1">
    <citation type="submission" date="2016-10" db="EMBL/GenBank/DDBJ databases">
        <authorList>
            <person name="de Groot N.N."/>
        </authorList>
    </citation>
    <scope>NUCLEOTIDE SEQUENCE [LARGE SCALE GENOMIC DNA]</scope>
    <source>
        <strain evidence="8 9">S5-249</strain>
    </source>
</reference>
<keyword evidence="6" id="KW-0812">Transmembrane</keyword>
<dbReference type="InterPro" id="IPR003661">
    <property type="entry name" value="HisK_dim/P_dom"/>
</dbReference>
<keyword evidence="6" id="KW-0472">Membrane</keyword>
<evidence type="ECO:0000259" key="7">
    <source>
        <dbReference type="PROSITE" id="PS50109"/>
    </source>
</evidence>
<evidence type="ECO:0000313" key="9">
    <source>
        <dbReference type="Proteomes" id="UP000198824"/>
    </source>
</evidence>
<dbReference type="InterPro" id="IPR003594">
    <property type="entry name" value="HATPase_dom"/>
</dbReference>
<feature type="domain" description="Histidine kinase" evidence="7">
    <location>
        <begin position="259"/>
        <end position="495"/>
    </location>
</feature>
<dbReference type="SUPFAM" id="SSF55874">
    <property type="entry name" value="ATPase domain of HSP90 chaperone/DNA topoisomerase II/histidine kinase"/>
    <property type="match status" value="1"/>
</dbReference>
<evidence type="ECO:0000256" key="2">
    <source>
        <dbReference type="ARBA" id="ARBA00012438"/>
    </source>
</evidence>
<dbReference type="InterPro" id="IPR004358">
    <property type="entry name" value="Sig_transdc_His_kin-like_C"/>
</dbReference>
<dbReference type="AlphaFoldDB" id="A0A1I6LMK5"/>
<dbReference type="EC" id="2.7.13.3" evidence="2"/>
<evidence type="ECO:0000256" key="3">
    <source>
        <dbReference type="ARBA" id="ARBA00022553"/>
    </source>
</evidence>
<feature type="transmembrane region" description="Helical" evidence="6">
    <location>
        <begin position="15"/>
        <end position="41"/>
    </location>
</feature>
<dbReference type="Gene3D" id="3.30.565.10">
    <property type="entry name" value="Histidine kinase-like ATPase, C-terminal domain"/>
    <property type="match status" value="1"/>
</dbReference>
<dbReference type="CDD" id="cd19410">
    <property type="entry name" value="HK9-like_sensor"/>
    <property type="match status" value="1"/>
</dbReference>
<dbReference type="STRING" id="1166337.SAMN05192580_2972"/>
<dbReference type="InterPro" id="IPR050351">
    <property type="entry name" value="BphY/WalK/GraS-like"/>
</dbReference>
<proteinExistence type="predicted"/>
<dbReference type="InterPro" id="IPR007891">
    <property type="entry name" value="CHASE3"/>
</dbReference>
<dbReference type="EMBL" id="FOZG01000002">
    <property type="protein sequence ID" value="SFS04653.1"/>
    <property type="molecule type" value="Genomic_DNA"/>
</dbReference>
<dbReference type="Gene3D" id="1.10.287.130">
    <property type="match status" value="1"/>
</dbReference>
<keyword evidence="3" id="KW-0597">Phosphoprotein</keyword>
<dbReference type="GO" id="GO:0007234">
    <property type="term" value="P:osmosensory signaling via phosphorelay pathway"/>
    <property type="evidence" value="ECO:0007669"/>
    <property type="project" value="TreeGrafter"/>
</dbReference>
<comment type="catalytic activity">
    <reaction evidence="1">
        <text>ATP + protein L-histidine = ADP + protein N-phospho-L-histidine.</text>
        <dbReference type="EC" id="2.7.13.3"/>
    </reaction>
</comment>
<dbReference type="InterPro" id="IPR036890">
    <property type="entry name" value="HATPase_C_sf"/>
</dbReference>
<dbReference type="Pfam" id="PF02518">
    <property type="entry name" value="HATPase_c"/>
    <property type="match status" value="1"/>
</dbReference>
<dbReference type="InterPro" id="IPR005467">
    <property type="entry name" value="His_kinase_dom"/>
</dbReference>
<dbReference type="GO" id="GO:0000156">
    <property type="term" value="F:phosphorelay response regulator activity"/>
    <property type="evidence" value="ECO:0007669"/>
    <property type="project" value="TreeGrafter"/>
</dbReference>
<evidence type="ECO:0000256" key="4">
    <source>
        <dbReference type="ARBA" id="ARBA00022679"/>
    </source>
</evidence>
<dbReference type="PANTHER" id="PTHR42878:SF15">
    <property type="entry name" value="BACTERIOPHYTOCHROME"/>
    <property type="match status" value="1"/>
</dbReference>
<accession>A0A1I6LMK5</accession>
<evidence type="ECO:0000313" key="8">
    <source>
        <dbReference type="EMBL" id="SFS04653.1"/>
    </source>
</evidence>
<keyword evidence="4" id="KW-0808">Transferase</keyword>
<keyword evidence="6" id="KW-1133">Transmembrane helix</keyword>
<evidence type="ECO:0000256" key="5">
    <source>
        <dbReference type="ARBA" id="ARBA00022777"/>
    </source>
</evidence>
<dbReference type="PROSITE" id="PS50109">
    <property type="entry name" value="HIS_KIN"/>
    <property type="match status" value="1"/>
</dbReference>
<dbReference type="SMART" id="SM00387">
    <property type="entry name" value="HATPase_c"/>
    <property type="match status" value="1"/>
</dbReference>
<sequence length="503" mass="55846">MKRVLNPIALSDRQFNWLVVALMSVGFLALIAAGAAAAYVVSRNQAQTGWVTHTYEVERGIFEYRLLFERIETARRGYMLTQQPSFLQSYEEASVGVPRALARVRRLTADNPAQKRPVARLEQLDRAQKELADESVALVRSGRAMDALRRFGVDGSIAIVREMRRVTDRMFAEENRLLALREAEQVRTGRLFYWVIGVAALLLLGVAALSLVVIRRYVTELGRSQGALRQLNEGLEDAVKTRTADLQRANEEIQRFAYIVSHDLRSPLVNVMGFTAELKAATKPLAALIDRAEEEAPHIVDEEARLAAREDLPEAIGFIRASTQKMDRLINAILKLSREGRRVITPERLDMAALIEGIRGSLAHRLDAAGAEVRVDMPLPAIVSDRVAIEQVFSNLIENAVKYAAPGRPGVVEVRGRREGPRLIYEVADNGRGIDPKDHERVFDLFRRSGVQDQPGEGIGLAHVRALVYRLGGTIGVESQLGSGATFRVVLPAILVKEGERQS</sequence>
<dbReference type="Proteomes" id="UP000198824">
    <property type="component" value="Unassembled WGS sequence"/>
</dbReference>
<dbReference type="PRINTS" id="PR00344">
    <property type="entry name" value="BCTRLSENSOR"/>
</dbReference>
<protein>
    <recommendedName>
        <fullName evidence="2">histidine kinase</fullName>
        <ecNumber evidence="2">2.7.13.3</ecNumber>
    </recommendedName>
</protein>
<keyword evidence="5 8" id="KW-0418">Kinase</keyword>
<dbReference type="PANTHER" id="PTHR42878">
    <property type="entry name" value="TWO-COMPONENT HISTIDINE KINASE"/>
    <property type="match status" value="1"/>
</dbReference>
<gene>
    <name evidence="8" type="ORF">SAMN05192580_2972</name>
</gene>
<dbReference type="Pfam" id="PF05227">
    <property type="entry name" value="CHASE3"/>
    <property type="match status" value="1"/>
</dbReference>
<dbReference type="GO" id="GO:0000155">
    <property type="term" value="F:phosphorelay sensor kinase activity"/>
    <property type="evidence" value="ECO:0007669"/>
    <property type="project" value="InterPro"/>
</dbReference>